<evidence type="ECO:0000256" key="8">
    <source>
        <dbReference type="ARBA" id="ARBA00022982"/>
    </source>
</evidence>
<comment type="similarity">
    <text evidence="12 13">Belongs to the cytochrome b5 family.</text>
</comment>
<reference evidence="15" key="1">
    <citation type="submission" date="2020-05" db="EMBL/GenBank/DDBJ databases">
        <title>Mycena genomes resolve the evolution of fungal bioluminescence.</title>
        <authorList>
            <person name="Tsai I.J."/>
        </authorList>
    </citation>
    <scope>NUCLEOTIDE SEQUENCE</scope>
    <source>
        <strain evidence="15">110903Hualien_Pintung</strain>
    </source>
</reference>
<dbReference type="PROSITE" id="PS50255">
    <property type="entry name" value="CYTOCHROME_B5_2"/>
    <property type="match status" value="1"/>
</dbReference>
<keyword evidence="9 13" id="KW-0408">Iron</keyword>
<evidence type="ECO:0000256" key="13">
    <source>
        <dbReference type="RuleBase" id="RU362121"/>
    </source>
</evidence>
<dbReference type="SMART" id="SM01117">
    <property type="entry name" value="Cyt-b5"/>
    <property type="match status" value="1"/>
</dbReference>
<proteinExistence type="inferred from homology"/>
<keyword evidence="2" id="KW-0813">Transport</keyword>
<dbReference type="Gene3D" id="3.10.120.10">
    <property type="entry name" value="Cytochrome b5-like heme/steroid binding domain"/>
    <property type="match status" value="1"/>
</dbReference>
<dbReference type="AlphaFoldDB" id="A0A8H6S726"/>
<dbReference type="PRINTS" id="PR00363">
    <property type="entry name" value="CYTOCHROMEB5"/>
</dbReference>
<keyword evidence="3 13" id="KW-0349">Heme</keyword>
<evidence type="ECO:0000256" key="2">
    <source>
        <dbReference type="ARBA" id="ARBA00022448"/>
    </source>
</evidence>
<dbReference type="InterPro" id="IPR036400">
    <property type="entry name" value="Cyt_B5-like_heme/steroid_sf"/>
</dbReference>
<evidence type="ECO:0000256" key="1">
    <source>
        <dbReference type="ARBA" id="ARBA00004131"/>
    </source>
</evidence>
<evidence type="ECO:0000256" key="7">
    <source>
        <dbReference type="ARBA" id="ARBA00022848"/>
    </source>
</evidence>
<evidence type="ECO:0000256" key="3">
    <source>
        <dbReference type="ARBA" id="ARBA00022617"/>
    </source>
</evidence>
<dbReference type="OrthoDB" id="260519at2759"/>
<keyword evidence="16" id="KW-1185">Reference proteome</keyword>
<keyword evidence="7" id="KW-0492">Microsome</keyword>
<dbReference type="PROSITE" id="PS00191">
    <property type="entry name" value="CYTOCHROME_B5_1"/>
    <property type="match status" value="1"/>
</dbReference>
<evidence type="ECO:0000256" key="11">
    <source>
        <dbReference type="ARBA" id="ARBA00037877"/>
    </source>
</evidence>
<evidence type="ECO:0000256" key="5">
    <source>
        <dbReference type="ARBA" id="ARBA00022723"/>
    </source>
</evidence>
<dbReference type="PANTHER" id="PTHR19359">
    <property type="entry name" value="CYTOCHROME B5"/>
    <property type="match status" value="1"/>
</dbReference>
<keyword evidence="6" id="KW-0256">Endoplasmic reticulum</keyword>
<dbReference type="SUPFAM" id="SSF55856">
    <property type="entry name" value="Cytochrome b5-like heme/steroid binding domain"/>
    <property type="match status" value="1"/>
</dbReference>
<dbReference type="EMBL" id="JACAZE010000019">
    <property type="protein sequence ID" value="KAF7294260.1"/>
    <property type="molecule type" value="Genomic_DNA"/>
</dbReference>
<evidence type="ECO:0000259" key="14">
    <source>
        <dbReference type="PROSITE" id="PS50255"/>
    </source>
</evidence>
<evidence type="ECO:0000256" key="9">
    <source>
        <dbReference type="ARBA" id="ARBA00023004"/>
    </source>
</evidence>
<feature type="domain" description="Cytochrome b5 heme-binding" evidence="14">
    <location>
        <begin position="7"/>
        <end position="83"/>
    </location>
</feature>
<evidence type="ECO:0000256" key="10">
    <source>
        <dbReference type="ARBA" id="ARBA00023136"/>
    </source>
</evidence>
<evidence type="ECO:0000313" key="15">
    <source>
        <dbReference type="EMBL" id="KAF7294260.1"/>
    </source>
</evidence>
<evidence type="ECO:0000256" key="6">
    <source>
        <dbReference type="ARBA" id="ARBA00022824"/>
    </source>
</evidence>
<dbReference type="PANTHER" id="PTHR19359:SF150">
    <property type="entry name" value="CYTOCHROME B5"/>
    <property type="match status" value="1"/>
</dbReference>
<organism evidence="15 16">
    <name type="scientific">Mycena chlorophos</name>
    <name type="common">Agaric fungus</name>
    <name type="synonym">Agaricus chlorophos</name>
    <dbReference type="NCBI Taxonomy" id="658473"/>
    <lineage>
        <taxon>Eukaryota</taxon>
        <taxon>Fungi</taxon>
        <taxon>Dikarya</taxon>
        <taxon>Basidiomycota</taxon>
        <taxon>Agaricomycotina</taxon>
        <taxon>Agaricomycetes</taxon>
        <taxon>Agaricomycetidae</taxon>
        <taxon>Agaricales</taxon>
        <taxon>Marasmiineae</taxon>
        <taxon>Mycenaceae</taxon>
        <taxon>Mycena</taxon>
    </lineage>
</organism>
<dbReference type="GO" id="GO:0020037">
    <property type="term" value="F:heme binding"/>
    <property type="evidence" value="ECO:0007669"/>
    <property type="project" value="UniProtKB-UniRule"/>
</dbReference>
<dbReference type="InterPro" id="IPR018506">
    <property type="entry name" value="Cyt_B5_heme-BS"/>
</dbReference>
<feature type="transmembrane region" description="Helical" evidence="13">
    <location>
        <begin position="108"/>
        <end position="126"/>
    </location>
</feature>
<dbReference type="FunFam" id="3.10.120.10:FF:000002">
    <property type="entry name" value="Cytochrome b5 type B"/>
    <property type="match status" value="1"/>
</dbReference>
<name>A0A8H6S726_MYCCL</name>
<comment type="caution">
    <text evidence="15">The sequence shown here is derived from an EMBL/GenBank/DDBJ whole genome shotgun (WGS) entry which is preliminary data.</text>
</comment>
<evidence type="ECO:0000256" key="4">
    <source>
        <dbReference type="ARBA" id="ARBA00022692"/>
    </source>
</evidence>
<keyword evidence="10 13" id="KW-0472">Membrane</keyword>
<evidence type="ECO:0000256" key="12">
    <source>
        <dbReference type="ARBA" id="ARBA00038168"/>
    </source>
</evidence>
<sequence length="132" mass="14578">MSDTTTTKIVTLEELRAHKTKESLYLLISGKVYDCTKFLDEHPGGDEVMTAEAGQDATEAFEDVGHSDEARDLLPGMLIGNFEENSELRFKKTPAAGSTSKPEQGSGLFYWAPLALLAAWFGYRFYSTGVPY</sequence>
<dbReference type="InterPro" id="IPR050668">
    <property type="entry name" value="Cytochrome_b5"/>
</dbReference>
<keyword evidence="8" id="KW-0249">Electron transport</keyword>
<dbReference type="GO" id="GO:0005789">
    <property type="term" value="C:endoplasmic reticulum membrane"/>
    <property type="evidence" value="ECO:0007669"/>
    <property type="project" value="UniProtKB-SubCell"/>
</dbReference>
<comment type="subcellular location">
    <subcellularLocation>
        <location evidence="1">Endoplasmic reticulum membrane</location>
        <topology evidence="1">Single-pass membrane protein</topology>
        <orientation evidence="1">Cytoplasmic side</orientation>
    </subcellularLocation>
    <subcellularLocation>
        <location evidence="11">Microsome membrane</location>
        <topology evidence="11">Single-pass membrane protein</topology>
        <orientation evidence="11">Cytoplasmic side</orientation>
    </subcellularLocation>
</comment>
<protein>
    <submittedName>
        <fullName evidence="15">Cytochrome b5 heme-binding domain-containing protein</fullName>
    </submittedName>
</protein>
<evidence type="ECO:0000313" key="16">
    <source>
        <dbReference type="Proteomes" id="UP000613580"/>
    </source>
</evidence>
<keyword evidence="5 13" id="KW-0479">Metal-binding</keyword>
<accession>A0A8H6S726</accession>
<keyword evidence="4 13" id="KW-0812">Transmembrane</keyword>
<dbReference type="GO" id="GO:0046872">
    <property type="term" value="F:metal ion binding"/>
    <property type="evidence" value="ECO:0007669"/>
    <property type="project" value="UniProtKB-UniRule"/>
</dbReference>
<keyword evidence="13" id="KW-1133">Transmembrane helix</keyword>
<gene>
    <name evidence="15" type="ORF">HMN09_01154600</name>
</gene>
<dbReference type="InterPro" id="IPR001199">
    <property type="entry name" value="Cyt_B5-like_heme/steroid-bd"/>
</dbReference>
<dbReference type="Pfam" id="PF00173">
    <property type="entry name" value="Cyt-b5"/>
    <property type="match status" value="1"/>
</dbReference>
<dbReference type="Proteomes" id="UP000613580">
    <property type="component" value="Unassembled WGS sequence"/>
</dbReference>